<keyword evidence="1" id="KW-0175">Coiled coil</keyword>
<keyword evidence="6" id="KW-1185">Reference proteome</keyword>
<dbReference type="InterPro" id="IPR027383">
    <property type="entry name" value="Znf_put"/>
</dbReference>
<feature type="compositionally biased region" description="Low complexity" evidence="2">
    <location>
        <begin position="237"/>
        <end position="249"/>
    </location>
</feature>
<keyword evidence="3" id="KW-1133">Transmembrane helix</keyword>
<feature type="region of interest" description="Disordered" evidence="2">
    <location>
        <begin position="235"/>
        <end position="254"/>
    </location>
</feature>
<evidence type="ECO:0000256" key="2">
    <source>
        <dbReference type="SAM" id="MobiDB-lite"/>
    </source>
</evidence>
<dbReference type="Proteomes" id="UP000191554">
    <property type="component" value="Unassembled WGS sequence"/>
</dbReference>
<evidence type="ECO:0000256" key="3">
    <source>
        <dbReference type="SAM" id="Phobius"/>
    </source>
</evidence>
<organism evidence="5 6">
    <name type="scientific">Ruminiclostridium hungatei</name>
    <name type="common">Clostridium hungatei</name>
    <dbReference type="NCBI Taxonomy" id="48256"/>
    <lineage>
        <taxon>Bacteria</taxon>
        <taxon>Bacillati</taxon>
        <taxon>Bacillota</taxon>
        <taxon>Clostridia</taxon>
        <taxon>Eubacteriales</taxon>
        <taxon>Oscillospiraceae</taxon>
        <taxon>Ruminiclostridium</taxon>
    </lineage>
</organism>
<protein>
    <recommendedName>
        <fullName evidence="4">Putative zinc-finger domain-containing protein</fullName>
    </recommendedName>
</protein>
<evidence type="ECO:0000256" key="1">
    <source>
        <dbReference type="SAM" id="Coils"/>
    </source>
</evidence>
<evidence type="ECO:0000313" key="6">
    <source>
        <dbReference type="Proteomes" id="UP000191554"/>
    </source>
</evidence>
<feature type="coiled-coil region" evidence="1">
    <location>
        <begin position="360"/>
        <end position="387"/>
    </location>
</feature>
<feature type="domain" description="Putative zinc-finger" evidence="4">
    <location>
        <begin position="4"/>
        <end position="38"/>
    </location>
</feature>
<dbReference type="Pfam" id="PF13490">
    <property type="entry name" value="zf-HC2"/>
    <property type="match status" value="1"/>
</dbReference>
<gene>
    <name evidence="5" type="ORF">CLHUN_16130</name>
</gene>
<accession>A0A1V4SL48</accession>
<dbReference type="RefSeq" id="WP_080064054.1">
    <property type="nucleotide sequence ID" value="NZ_MZGX01000008.1"/>
</dbReference>
<sequence length="424" mass="45682">MNFCQKSDLYISLYIDNKLEAKAEELFLKHIEECPECAQKLKEESLLSSLCMNDEPVALPQGFQSALRSRLLDTVQKEQKPMSSRLMLNKKYMAAVSSAAVVVISLLAYNLIPGSGVFDNRPASGSLNENSVSGAMVSGAESDTGIKYNRSIAGGEGDGNNYSSSKMQKTPEGGNVTDEQEAAGGGDNTASAAQKEASEDMMADRVTVYSGSASQAANTGNIKAKADRERELPEVPANGAAAQAGGSTASPENDRGQYQFKCEMSSAFSADTGAHYFTSYVELDLTFSPSDTGIKELDRLMGEKGAVRLGSGMVNGFEANTAGIAQYVDYSVPLSEYASLQSEALLKYKLELKAKTDIIKTDVTEEYNNLENEKIVIENKIKEALKNGQDISSLETEKSVLLKQMEAIIAKNGSMTVRIFLVNK</sequence>
<dbReference type="OrthoDB" id="9808253at2"/>
<evidence type="ECO:0000313" key="5">
    <source>
        <dbReference type="EMBL" id="OPX44619.1"/>
    </source>
</evidence>
<name>A0A1V4SL48_RUMHU</name>
<evidence type="ECO:0000259" key="4">
    <source>
        <dbReference type="Pfam" id="PF13490"/>
    </source>
</evidence>
<keyword evidence="3" id="KW-0812">Transmembrane</keyword>
<dbReference type="STRING" id="48256.CLHUN_16130"/>
<proteinExistence type="predicted"/>
<dbReference type="AlphaFoldDB" id="A0A1V4SL48"/>
<feature type="region of interest" description="Disordered" evidence="2">
    <location>
        <begin position="148"/>
        <end position="198"/>
    </location>
</feature>
<keyword evidence="3" id="KW-0472">Membrane</keyword>
<dbReference type="EMBL" id="MZGX01000008">
    <property type="protein sequence ID" value="OPX44619.1"/>
    <property type="molecule type" value="Genomic_DNA"/>
</dbReference>
<reference evidence="5 6" key="1">
    <citation type="submission" date="2017-03" db="EMBL/GenBank/DDBJ databases">
        <title>Genome sequence of Clostridium hungatei DSM 14427.</title>
        <authorList>
            <person name="Poehlein A."/>
            <person name="Daniel R."/>
        </authorList>
    </citation>
    <scope>NUCLEOTIDE SEQUENCE [LARGE SCALE GENOMIC DNA]</scope>
    <source>
        <strain evidence="5 6">DSM 14427</strain>
    </source>
</reference>
<feature type="transmembrane region" description="Helical" evidence="3">
    <location>
        <begin position="92"/>
        <end position="112"/>
    </location>
</feature>
<comment type="caution">
    <text evidence="5">The sequence shown here is derived from an EMBL/GenBank/DDBJ whole genome shotgun (WGS) entry which is preliminary data.</text>
</comment>